<dbReference type="STRING" id="930991.A0A0D0CMX2"/>
<keyword evidence="2" id="KW-1185">Reference proteome</keyword>
<dbReference type="Proteomes" id="UP000054538">
    <property type="component" value="Unassembled WGS sequence"/>
</dbReference>
<protein>
    <submittedName>
        <fullName evidence="1">Uncharacterized protein</fullName>
    </submittedName>
</protein>
<reference evidence="2" key="2">
    <citation type="submission" date="2015-01" db="EMBL/GenBank/DDBJ databases">
        <title>Evolutionary Origins and Diversification of the Mycorrhizal Mutualists.</title>
        <authorList>
            <consortium name="DOE Joint Genome Institute"/>
            <consortium name="Mycorrhizal Genomics Consortium"/>
            <person name="Kohler A."/>
            <person name="Kuo A."/>
            <person name="Nagy L.G."/>
            <person name="Floudas D."/>
            <person name="Copeland A."/>
            <person name="Barry K.W."/>
            <person name="Cichocki N."/>
            <person name="Veneault-Fourrey C."/>
            <person name="LaButti K."/>
            <person name="Lindquist E.A."/>
            <person name="Lipzen A."/>
            <person name="Lundell T."/>
            <person name="Morin E."/>
            <person name="Murat C."/>
            <person name="Riley R."/>
            <person name="Ohm R."/>
            <person name="Sun H."/>
            <person name="Tunlid A."/>
            <person name="Henrissat B."/>
            <person name="Grigoriev I.V."/>
            <person name="Hibbett D.S."/>
            <person name="Martin F."/>
        </authorList>
    </citation>
    <scope>NUCLEOTIDE SEQUENCE [LARGE SCALE GENOMIC DNA]</scope>
    <source>
        <strain evidence="2">Ve08.2h10</strain>
    </source>
</reference>
<proteinExistence type="predicted"/>
<sequence>MSSSANNNPTKWSNKWLCKHNDDNDKLFEKKSMEHRHCMKVWKEVEHQRVEEEARWKAEEEEKCKVEVEAWRNADVDVKACTEQVAWAQSSVMGLSKGKQPKVVVEVAEQAGGLAPCYGCLGAGAVCEMKAAGSSKAGKKEAWMQSLVVDKEEVDKEEEDFDMCGALTEVLEGVVVEMQNMAVESHAQVERVLGTLEEIQGCLDLEFTCEQLGDMQPMWQRKQEEVMSLQARKKKAQIQSLAAEDDKEDEGVNKEEEDCDTLGMLMEVLMAVVVEMWNMAVEVLCYVVRHE</sequence>
<evidence type="ECO:0000313" key="2">
    <source>
        <dbReference type="Proteomes" id="UP000054538"/>
    </source>
</evidence>
<name>A0A0D0CMX2_9AGAM</name>
<reference evidence="1 2" key="1">
    <citation type="submission" date="2014-04" db="EMBL/GenBank/DDBJ databases">
        <authorList>
            <consortium name="DOE Joint Genome Institute"/>
            <person name="Kuo A."/>
            <person name="Kohler A."/>
            <person name="Jargeat P."/>
            <person name="Nagy L.G."/>
            <person name="Floudas D."/>
            <person name="Copeland A."/>
            <person name="Barry K.W."/>
            <person name="Cichocki N."/>
            <person name="Veneault-Fourrey C."/>
            <person name="LaButti K."/>
            <person name="Lindquist E.A."/>
            <person name="Lipzen A."/>
            <person name="Lundell T."/>
            <person name="Morin E."/>
            <person name="Murat C."/>
            <person name="Sun H."/>
            <person name="Tunlid A."/>
            <person name="Henrissat B."/>
            <person name="Grigoriev I.V."/>
            <person name="Hibbett D.S."/>
            <person name="Martin F."/>
            <person name="Nordberg H.P."/>
            <person name="Cantor M.N."/>
            <person name="Hua S.X."/>
        </authorList>
    </citation>
    <scope>NUCLEOTIDE SEQUENCE [LARGE SCALE GENOMIC DNA]</scope>
    <source>
        <strain evidence="1 2">Ve08.2h10</strain>
    </source>
</reference>
<accession>A0A0D0CMX2</accession>
<evidence type="ECO:0000313" key="1">
    <source>
        <dbReference type="EMBL" id="KIK71946.1"/>
    </source>
</evidence>
<dbReference type="InParanoid" id="A0A0D0CMX2"/>
<dbReference type="AlphaFoldDB" id="A0A0D0CMX2"/>
<dbReference type="HOGENOM" id="CLU_066687_0_1_1"/>
<organism evidence="1 2">
    <name type="scientific">Paxillus rubicundulus Ve08.2h10</name>
    <dbReference type="NCBI Taxonomy" id="930991"/>
    <lineage>
        <taxon>Eukaryota</taxon>
        <taxon>Fungi</taxon>
        <taxon>Dikarya</taxon>
        <taxon>Basidiomycota</taxon>
        <taxon>Agaricomycotina</taxon>
        <taxon>Agaricomycetes</taxon>
        <taxon>Agaricomycetidae</taxon>
        <taxon>Boletales</taxon>
        <taxon>Paxilineae</taxon>
        <taxon>Paxillaceae</taxon>
        <taxon>Paxillus</taxon>
    </lineage>
</organism>
<gene>
    <name evidence="1" type="ORF">PAXRUDRAFT_22602</name>
</gene>
<dbReference type="EMBL" id="KN831436">
    <property type="protein sequence ID" value="KIK71946.1"/>
    <property type="molecule type" value="Genomic_DNA"/>
</dbReference>